<protein>
    <submittedName>
        <fullName evidence="2">Uncharacterized protein</fullName>
    </submittedName>
</protein>
<proteinExistence type="predicted"/>
<evidence type="ECO:0000313" key="3">
    <source>
        <dbReference type="Proteomes" id="UP000033740"/>
    </source>
</evidence>
<dbReference type="Proteomes" id="UP000033740">
    <property type="component" value="Unassembled WGS sequence"/>
</dbReference>
<dbReference type="AlphaFoldDB" id="A0A0F0LL61"/>
<dbReference type="PATRIC" id="fig|582680.6.peg.2793"/>
<gene>
    <name evidence="2" type="ORF">RS86_02723</name>
</gene>
<evidence type="ECO:0000313" key="2">
    <source>
        <dbReference type="EMBL" id="KJL32251.1"/>
    </source>
</evidence>
<evidence type="ECO:0000256" key="1">
    <source>
        <dbReference type="SAM" id="MobiDB-lite"/>
    </source>
</evidence>
<feature type="compositionally biased region" description="Basic and acidic residues" evidence="1">
    <location>
        <begin position="327"/>
        <end position="336"/>
    </location>
</feature>
<sequence length="349" mass="38021">MALANHILREAGTRSIGPTNHFLMSAAESAGALPPGHFAHDRARFRMYRRCHHVGWKLRRCARCDVVDEARSACSVCSEGNATEVFGRGGGYCVRHRRWHFRGEDKLIGSPEGYRRAEQTLSGLLWSRGVSMHTGELDLATRLILDSWQEPPEAERRTASCVYGPAVDLLVTLTDADVVLGLTALAERDTRQIEGLIGLVVGAGGGSRTPELETTAVAVVRVHRAAMCTAIQMPRSSGATTSKAPFEKGIAEAAYREKAVLLRHVTRSGRRVDVVERAVRAAPASRVVSQRIIPGWADNVPWMKHLAGKRSAISEIGGVVGDQVDQSDTKHLRESEQGPQRRVGGMARA</sequence>
<organism evidence="2 3">
    <name type="scientific">Microbacterium azadirachtae</name>
    <dbReference type="NCBI Taxonomy" id="582680"/>
    <lineage>
        <taxon>Bacteria</taxon>
        <taxon>Bacillati</taxon>
        <taxon>Actinomycetota</taxon>
        <taxon>Actinomycetes</taxon>
        <taxon>Micrococcales</taxon>
        <taxon>Microbacteriaceae</taxon>
        <taxon>Microbacterium</taxon>
    </lineage>
</organism>
<name>A0A0F0LL61_9MICO</name>
<feature type="region of interest" description="Disordered" evidence="1">
    <location>
        <begin position="324"/>
        <end position="349"/>
    </location>
</feature>
<reference evidence="2 3" key="1">
    <citation type="submission" date="2015-02" db="EMBL/GenBank/DDBJ databases">
        <title>Draft genome sequences of ten Microbacterium spp. with emphasis on heavy metal contaminated environments.</title>
        <authorList>
            <person name="Corretto E."/>
        </authorList>
    </citation>
    <scope>NUCLEOTIDE SEQUENCE [LARGE SCALE GENOMIC DNA]</scope>
    <source>
        <strain evidence="2 3">ARN176</strain>
    </source>
</reference>
<dbReference type="STRING" id="582680.RS86_02723"/>
<accession>A0A0F0LL61</accession>
<keyword evidence="3" id="KW-1185">Reference proteome</keyword>
<dbReference type="EMBL" id="JYIX01000037">
    <property type="protein sequence ID" value="KJL32251.1"/>
    <property type="molecule type" value="Genomic_DNA"/>
</dbReference>
<comment type="caution">
    <text evidence="2">The sequence shown here is derived from an EMBL/GenBank/DDBJ whole genome shotgun (WGS) entry which is preliminary data.</text>
</comment>